<dbReference type="PANTHER" id="PTHR33993:SF14">
    <property type="entry name" value="GB|AAF24581.1"/>
    <property type="match status" value="1"/>
</dbReference>
<dbReference type="EMBL" id="JBCGCU010000013">
    <property type="protein sequence ID" value="MEM0516054.1"/>
    <property type="molecule type" value="Genomic_DNA"/>
</dbReference>
<name>A0ABU9MXR7_9GAMM</name>
<dbReference type="InterPro" id="IPR004360">
    <property type="entry name" value="Glyas_Fos-R_dOase_dom"/>
</dbReference>
<dbReference type="PANTHER" id="PTHR33993">
    <property type="entry name" value="GLYOXALASE-RELATED"/>
    <property type="match status" value="1"/>
</dbReference>
<evidence type="ECO:0000259" key="1">
    <source>
        <dbReference type="PROSITE" id="PS51819"/>
    </source>
</evidence>
<accession>A0ABU9MXR7</accession>
<keyword evidence="3" id="KW-1185">Reference proteome</keyword>
<dbReference type="CDD" id="cd07247">
    <property type="entry name" value="SgaA_N_like"/>
    <property type="match status" value="2"/>
</dbReference>
<reference evidence="2 3" key="1">
    <citation type="submission" date="2024-03" db="EMBL/GenBank/DDBJ databases">
        <title>Pseudoalteromonas qingdaonensis sp. nov., isolated from the intestines of marine benthic organisms.</title>
        <authorList>
            <person name="Lin X."/>
            <person name="Fang S."/>
            <person name="Hu X."/>
        </authorList>
    </citation>
    <scope>NUCLEOTIDE SEQUENCE [LARGE SCALE GENOMIC DNA]</scope>
    <source>
        <strain evidence="2 3">YIC-827</strain>
    </source>
</reference>
<gene>
    <name evidence="2" type="ORF">WCN91_11620</name>
</gene>
<dbReference type="Pfam" id="PF00903">
    <property type="entry name" value="Glyoxalase"/>
    <property type="match status" value="2"/>
</dbReference>
<evidence type="ECO:0000313" key="3">
    <source>
        <dbReference type="Proteomes" id="UP001447008"/>
    </source>
</evidence>
<feature type="domain" description="VOC" evidence="1">
    <location>
        <begin position="10"/>
        <end position="128"/>
    </location>
</feature>
<feature type="domain" description="VOC" evidence="1">
    <location>
        <begin position="142"/>
        <end position="258"/>
    </location>
</feature>
<protein>
    <submittedName>
        <fullName evidence="2">VOC family protein</fullName>
    </submittedName>
</protein>
<dbReference type="PROSITE" id="PS51819">
    <property type="entry name" value="VOC"/>
    <property type="match status" value="2"/>
</dbReference>
<dbReference type="InterPro" id="IPR037523">
    <property type="entry name" value="VOC_core"/>
</dbReference>
<dbReference type="InterPro" id="IPR052164">
    <property type="entry name" value="Anthracycline_SecMetBiosynth"/>
</dbReference>
<dbReference type="RefSeq" id="WP_342679233.1">
    <property type="nucleotide sequence ID" value="NZ_JBCGCU010000013.1"/>
</dbReference>
<dbReference type="Gene3D" id="3.10.180.10">
    <property type="entry name" value="2,3-Dihydroxybiphenyl 1,2-Dioxygenase, domain 1"/>
    <property type="match status" value="2"/>
</dbReference>
<sequence>MSQDNYPQGHFCWAELCSTDWQNGKTFYGDFFSWSAHDQAIGEGVYYTMLQKQQQDIAAMYQMPAEQQAQGVPSYWLTYIAVDDVDSKTAAAKELGASIVDGPHEIPGAGKMVLLCDPGGAMVALWQGQGHKGSQRKNETNTPCWFELATRDMRASTEFYQQLVGWHSELHPMDDMEYRVLSIDGEEIGGMLEMNEQWPDDIPSHWMVYFQVDNCDEQVELAKKLGAEVCVEPIDIPDVGRFSVINDPQGAVFSVIQLQG</sequence>
<dbReference type="Proteomes" id="UP001447008">
    <property type="component" value="Unassembled WGS sequence"/>
</dbReference>
<organism evidence="2 3">
    <name type="scientific">Pseudoalteromonas qingdaonensis</name>
    <dbReference type="NCBI Taxonomy" id="3131913"/>
    <lineage>
        <taxon>Bacteria</taxon>
        <taxon>Pseudomonadati</taxon>
        <taxon>Pseudomonadota</taxon>
        <taxon>Gammaproteobacteria</taxon>
        <taxon>Alteromonadales</taxon>
        <taxon>Pseudoalteromonadaceae</taxon>
        <taxon>Pseudoalteromonas</taxon>
    </lineage>
</organism>
<evidence type="ECO:0000313" key="2">
    <source>
        <dbReference type="EMBL" id="MEM0516054.1"/>
    </source>
</evidence>
<dbReference type="InterPro" id="IPR029068">
    <property type="entry name" value="Glyas_Bleomycin-R_OHBP_Dase"/>
</dbReference>
<dbReference type="SUPFAM" id="SSF54593">
    <property type="entry name" value="Glyoxalase/Bleomycin resistance protein/Dihydroxybiphenyl dioxygenase"/>
    <property type="match status" value="2"/>
</dbReference>
<proteinExistence type="predicted"/>
<comment type="caution">
    <text evidence="2">The sequence shown here is derived from an EMBL/GenBank/DDBJ whole genome shotgun (WGS) entry which is preliminary data.</text>
</comment>